<gene>
    <name evidence="1" type="ORF">MUK72_16730</name>
</gene>
<dbReference type="PANTHER" id="PTHR33252">
    <property type="entry name" value="THIRD ORF IN TRANSPOSON ISC1160"/>
    <property type="match status" value="1"/>
</dbReference>
<keyword evidence="1" id="KW-0614">Plasmid</keyword>
<accession>A0AAX3ATR3</accession>
<keyword evidence="2" id="KW-1185">Reference proteome</keyword>
<dbReference type="PANTHER" id="PTHR33252:SF2">
    <property type="entry name" value="TRANSPOSASE IS4-LIKE DOMAIN-CONTAINING PROTEIN"/>
    <property type="match status" value="1"/>
</dbReference>
<dbReference type="NCBIfam" id="NF033541">
    <property type="entry name" value="transpos_ISH3"/>
    <property type="match status" value="1"/>
</dbReference>
<dbReference type="AlphaFoldDB" id="A0AAX3ATR3"/>
<reference evidence="1" key="1">
    <citation type="submission" date="2022-04" db="EMBL/GenBank/DDBJ databases">
        <title>Sequencing and genomic assembly of Halococcus dombrowskii.</title>
        <authorList>
            <person name="Lim S.W."/>
            <person name="MacLea K.S."/>
        </authorList>
    </citation>
    <scope>NUCLEOTIDE SEQUENCE</scope>
    <source>
        <strain evidence="1">H4</strain>
        <plasmid evidence="1">unnamed2</plasmid>
    </source>
</reference>
<name>A0AAX3ATR3_HALDO</name>
<proteinExistence type="predicted"/>
<organism evidence="1 2">
    <name type="scientific">Halococcus dombrowskii</name>
    <dbReference type="NCBI Taxonomy" id="179637"/>
    <lineage>
        <taxon>Archaea</taxon>
        <taxon>Methanobacteriati</taxon>
        <taxon>Methanobacteriota</taxon>
        <taxon>Stenosarchaea group</taxon>
        <taxon>Halobacteria</taxon>
        <taxon>Halobacteriales</taxon>
        <taxon>Halococcaceae</taxon>
        <taxon>Halococcus</taxon>
    </lineage>
</organism>
<geneLocation type="plasmid" evidence="1 2">
    <name>unnamed2</name>
</geneLocation>
<dbReference type="EMBL" id="CP095007">
    <property type="protein sequence ID" value="UOO97123.1"/>
    <property type="molecule type" value="Genomic_DNA"/>
</dbReference>
<dbReference type="KEGG" id="hdo:MUK72_16730"/>
<dbReference type="Proteomes" id="UP000830542">
    <property type="component" value="Plasmid unnamed2"/>
</dbReference>
<evidence type="ECO:0000313" key="2">
    <source>
        <dbReference type="Proteomes" id="UP000830542"/>
    </source>
</evidence>
<sequence length="400" mass="44305">MCGMRFPVLKQVLTDPDEFITNSQLKTLSLELLALIPMPGIEGSSLDSGDIMEVVLRAAVGTTSINGVTTHTDKTPNREPVMDWLHTLEKEPVLEAVNDILATLAMSVLDRGGSRTICIDFMNNPYHGEPENDEDELRRMAPRDGTTQCHCYCTAFVIACGKPLTLAIEPVDGDDSKADAVERVLARVETYPFEVERILIDREAYAGKLIGVLRETAPPIFPVKTGKDSLREKLSVNASYMTEETICEGKQYEQTYPLAVNVTYQNGDRGKSGVKTTGYAAYGLEDRTPAQVASVYDKRSQIEKSYEKFREARAMTTAPSPEIRLFYVGVGFLLEQLWLVVQWAVLAQPQRGGRALPVGFTFDDSFLHGIERELDDELGWKDRYQTNGVGLPAGCECGFG</sequence>
<evidence type="ECO:0000313" key="1">
    <source>
        <dbReference type="EMBL" id="UOO97123.1"/>
    </source>
</evidence>
<protein>
    <submittedName>
        <fullName evidence="1">ISH3 family transposase</fullName>
    </submittedName>
</protein>